<protein>
    <submittedName>
        <fullName evidence="1">Uncharacterized protein</fullName>
    </submittedName>
</protein>
<proteinExistence type="predicted"/>
<accession>A0ABR2EH23</accession>
<sequence length="83" mass="9463">MPIGCFKRLSYPLTYNFHDVINRNPESKKLEFCMELVELAIKFVIVVAEAVEKAVNDINHRRPSVAMMATRSFPAPVPPVDFL</sequence>
<comment type="caution">
    <text evidence="1">The sequence shown here is derived from an EMBL/GenBank/DDBJ whole genome shotgun (WGS) entry which is preliminary data.</text>
</comment>
<keyword evidence="2" id="KW-1185">Reference proteome</keyword>
<gene>
    <name evidence="1" type="ORF">V6N12_048370</name>
</gene>
<evidence type="ECO:0000313" key="2">
    <source>
        <dbReference type="Proteomes" id="UP001472677"/>
    </source>
</evidence>
<reference evidence="1 2" key="1">
    <citation type="journal article" date="2024" name="G3 (Bethesda)">
        <title>Genome assembly of Hibiscus sabdariffa L. provides insights into metabolisms of medicinal natural products.</title>
        <authorList>
            <person name="Kim T."/>
        </authorList>
    </citation>
    <scope>NUCLEOTIDE SEQUENCE [LARGE SCALE GENOMIC DNA]</scope>
    <source>
        <strain evidence="1">TK-2024</strain>
        <tissue evidence="1">Old leaves</tissue>
    </source>
</reference>
<dbReference type="Proteomes" id="UP001472677">
    <property type="component" value="Unassembled WGS sequence"/>
</dbReference>
<dbReference type="EMBL" id="JBBPBM010000013">
    <property type="protein sequence ID" value="KAK8561296.1"/>
    <property type="molecule type" value="Genomic_DNA"/>
</dbReference>
<evidence type="ECO:0000313" key="1">
    <source>
        <dbReference type="EMBL" id="KAK8561296.1"/>
    </source>
</evidence>
<organism evidence="1 2">
    <name type="scientific">Hibiscus sabdariffa</name>
    <name type="common">roselle</name>
    <dbReference type="NCBI Taxonomy" id="183260"/>
    <lineage>
        <taxon>Eukaryota</taxon>
        <taxon>Viridiplantae</taxon>
        <taxon>Streptophyta</taxon>
        <taxon>Embryophyta</taxon>
        <taxon>Tracheophyta</taxon>
        <taxon>Spermatophyta</taxon>
        <taxon>Magnoliopsida</taxon>
        <taxon>eudicotyledons</taxon>
        <taxon>Gunneridae</taxon>
        <taxon>Pentapetalae</taxon>
        <taxon>rosids</taxon>
        <taxon>malvids</taxon>
        <taxon>Malvales</taxon>
        <taxon>Malvaceae</taxon>
        <taxon>Malvoideae</taxon>
        <taxon>Hibiscus</taxon>
    </lineage>
</organism>
<name>A0ABR2EH23_9ROSI</name>